<accession>A0AAD7R487</accession>
<dbReference type="PANTHER" id="PTHR46746">
    <property type="entry name" value="KILLER CELL LECTIN-LIKE RECEPTOR SUBFAMILY F MEMBER 2"/>
    <property type="match status" value="1"/>
</dbReference>
<dbReference type="InterPro" id="IPR033989">
    <property type="entry name" value="CD209-like_CTLD"/>
</dbReference>
<feature type="domain" description="C-type lectin" evidence="5">
    <location>
        <begin position="142"/>
        <end position="237"/>
    </location>
</feature>
<protein>
    <recommendedName>
        <fullName evidence="5">C-type lectin domain-containing protein</fullName>
    </recommendedName>
</protein>
<comment type="caution">
    <text evidence="6">The sequence shown here is derived from an EMBL/GenBank/DDBJ whole genome shotgun (WGS) entry which is preliminary data.</text>
</comment>
<dbReference type="PANTHER" id="PTHR46746:SF9">
    <property type="entry name" value="CD209 ANTIGEN-LIKE PROTEIN C-LIKE"/>
    <property type="match status" value="1"/>
</dbReference>
<dbReference type="SUPFAM" id="SSF56436">
    <property type="entry name" value="C-type lectin-like"/>
    <property type="match status" value="1"/>
</dbReference>
<keyword evidence="1" id="KW-0430">Lectin</keyword>
<dbReference type="Proteomes" id="UP001221898">
    <property type="component" value="Unassembled WGS sequence"/>
</dbReference>
<keyword evidence="4" id="KW-1133">Transmembrane helix</keyword>
<keyword evidence="4" id="KW-0812">Transmembrane</keyword>
<evidence type="ECO:0000313" key="7">
    <source>
        <dbReference type="Proteomes" id="UP001221898"/>
    </source>
</evidence>
<dbReference type="InterPro" id="IPR016187">
    <property type="entry name" value="CTDL_fold"/>
</dbReference>
<proteinExistence type="predicted"/>
<dbReference type="Pfam" id="PF00059">
    <property type="entry name" value="Lectin_C"/>
    <property type="match status" value="1"/>
</dbReference>
<evidence type="ECO:0000256" key="4">
    <source>
        <dbReference type="SAM" id="Phobius"/>
    </source>
</evidence>
<dbReference type="SUPFAM" id="SSF56672">
    <property type="entry name" value="DNA/RNA polymerases"/>
    <property type="match status" value="1"/>
</dbReference>
<organism evidence="6 7">
    <name type="scientific">Aldrovandia affinis</name>
    <dbReference type="NCBI Taxonomy" id="143900"/>
    <lineage>
        <taxon>Eukaryota</taxon>
        <taxon>Metazoa</taxon>
        <taxon>Chordata</taxon>
        <taxon>Craniata</taxon>
        <taxon>Vertebrata</taxon>
        <taxon>Euteleostomi</taxon>
        <taxon>Actinopterygii</taxon>
        <taxon>Neopterygii</taxon>
        <taxon>Teleostei</taxon>
        <taxon>Notacanthiformes</taxon>
        <taxon>Halosauridae</taxon>
        <taxon>Aldrovandia</taxon>
    </lineage>
</organism>
<feature type="transmembrane region" description="Helical" evidence="4">
    <location>
        <begin position="55"/>
        <end position="81"/>
    </location>
</feature>
<name>A0AAD7R487_9TELE</name>
<dbReference type="InterPro" id="IPR001304">
    <property type="entry name" value="C-type_lectin-like"/>
</dbReference>
<dbReference type="EMBL" id="JAINUG010000693">
    <property type="protein sequence ID" value="KAJ8362331.1"/>
    <property type="molecule type" value="Genomic_DNA"/>
</dbReference>
<evidence type="ECO:0000313" key="6">
    <source>
        <dbReference type="EMBL" id="KAJ8362331.1"/>
    </source>
</evidence>
<keyword evidence="7" id="KW-1185">Reference proteome</keyword>
<dbReference type="AlphaFoldDB" id="A0AAD7R487"/>
<keyword evidence="4" id="KW-0472">Membrane</keyword>
<dbReference type="InterPro" id="IPR043128">
    <property type="entry name" value="Rev_trsase/Diguanyl_cyclase"/>
</dbReference>
<evidence type="ECO:0000256" key="3">
    <source>
        <dbReference type="SAM" id="MobiDB-lite"/>
    </source>
</evidence>
<dbReference type="PROSITE" id="PS50041">
    <property type="entry name" value="C_TYPE_LECTIN_2"/>
    <property type="match status" value="1"/>
</dbReference>
<dbReference type="InterPro" id="IPR016186">
    <property type="entry name" value="C-type_lectin-like/link_sf"/>
</dbReference>
<dbReference type="SMART" id="SM00034">
    <property type="entry name" value="CLECT"/>
    <property type="match status" value="1"/>
</dbReference>
<dbReference type="GO" id="GO:0030246">
    <property type="term" value="F:carbohydrate binding"/>
    <property type="evidence" value="ECO:0007669"/>
    <property type="project" value="UniProtKB-KW"/>
</dbReference>
<reference evidence="6" key="1">
    <citation type="journal article" date="2023" name="Science">
        <title>Genome structures resolve the early diversification of teleost fishes.</title>
        <authorList>
            <person name="Parey E."/>
            <person name="Louis A."/>
            <person name="Montfort J."/>
            <person name="Bouchez O."/>
            <person name="Roques C."/>
            <person name="Iampietro C."/>
            <person name="Lluch J."/>
            <person name="Castinel A."/>
            <person name="Donnadieu C."/>
            <person name="Desvignes T."/>
            <person name="Floi Bucao C."/>
            <person name="Jouanno E."/>
            <person name="Wen M."/>
            <person name="Mejri S."/>
            <person name="Dirks R."/>
            <person name="Jansen H."/>
            <person name="Henkel C."/>
            <person name="Chen W.J."/>
            <person name="Zahm M."/>
            <person name="Cabau C."/>
            <person name="Klopp C."/>
            <person name="Thompson A.W."/>
            <person name="Robinson-Rechavi M."/>
            <person name="Braasch I."/>
            <person name="Lecointre G."/>
            <person name="Bobe J."/>
            <person name="Postlethwait J.H."/>
            <person name="Berthelot C."/>
            <person name="Roest Crollius H."/>
            <person name="Guiguen Y."/>
        </authorList>
    </citation>
    <scope>NUCLEOTIDE SEQUENCE</scope>
    <source>
        <strain evidence="6">NC1722</strain>
    </source>
</reference>
<evidence type="ECO:0000256" key="2">
    <source>
        <dbReference type="ARBA" id="ARBA00023157"/>
    </source>
</evidence>
<sequence>MAVQNSTVSTISEGIYMGLDSPSQDVYSTVGQTSHNSPGAQNTERSGQSSRPYRLAGVCPWLLCALLLTAAIVLGVLYTIASQKAKGKDQLQRVHDSLNTQNNQIQRDYDGLVVKFSFLDQYCPLRSEKRVCRPCPEGWEQSNSKCYYFSTERKSWNDSRSDCLKQGADLVIIESKDEQDFISKHTRGGYYWIGLSDSETEGTWLWVDGTPLQEDKAFWRTGQPDDPDGSEDCRALRNLREVFAAVRQAGLFLNPKKCQLFSGGKPRSSGHVVSADGVATDLAKIADVRDWPPPPPTSATSEASWASLLWHVQDFATIASPLDRLTDGGQPDVRDDPCAQAFNVLQTALITAPVLANPGLRRQQCRRRCSPVPAP</sequence>
<evidence type="ECO:0000256" key="1">
    <source>
        <dbReference type="ARBA" id="ARBA00022734"/>
    </source>
</evidence>
<dbReference type="Gene3D" id="3.10.100.10">
    <property type="entry name" value="Mannose-Binding Protein A, subunit A"/>
    <property type="match status" value="1"/>
</dbReference>
<dbReference type="InterPro" id="IPR051379">
    <property type="entry name" value="C-type_Lectin_Receptor_IMM"/>
</dbReference>
<gene>
    <name evidence="6" type="ORF">AAFF_G00379740</name>
</gene>
<feature type="region of interest" description="Disordered" evidence="3">
    <location>
        <begin position="27"/>
        <end position="51"/>
    </location>
</feature>
<dbReference type="Gene3D" id="3.30.70.270">
    <property type="match status" value="1"/>
</dbReference>
<keyword evidence="2" id="KW-1015">Disulfide bond</keyword>
<dbReference type="InterPro" id="IPR043502">
    <property type="entry name" value="DNA/RNA_pol_sf"/>
</dbReference>
<dbReference type="CDD" id="cd03590">
    <property type="entry name" value="CLECT_DC-SIGN_like"/>
    <property type="match status" value="1"/>
</dbReference>
<evidence type="ECO:0000259" key="5">
    <source>
        <dbReference type="PROSITE" id="PS50041"/>
    </source>
</evidence>